<name>A0A2G5IF00_CERBT</name>
<evidence type="ECO:0000313" key="3">
    <source>
        <dbReference type="EMBL" id="WPB04278.1"/>
    </source>
</evidence>
<keyword evidence="5" id="KW-1185">Reference proteome</keyword>
<dbReference type="AlphaFoldDB" id="A0A2G5IF00"/>
<feature type="compositionally biased region" description="Polar residues" evidence="1">
    <location>
        <begin position="581"/>
        <end position="617"/>
    </location>
</feature>
<dbReference type="OrthoDB" id="3644062at2759"/>
<evidence type="ECO:0000313" key="2">
    <source>
        <dbReference type="EMBL" id="PIB03043.1"/>
    </source>
</evidence>
<reference evidence="2 4" key="1">
    <citation type="submission" date="2015-10" db="EMBL/GenBank/DDBJ databases">
        <title>The cercosporin biosynthetic gene cluster was horizontally transferred to several fungal lineages and shown to be expanded in Cercospora beticola based on microsynteny with recipient genomes.</title>
        <authorList>
            <person name="De Jonge R."/>
            <person name="Ebert M.K."/>
            <person name="Suttle J.C."/>
            <person name="Jurick Ii W.M."/>
            <person name="Secor G.A."/>
            <person name="Thomma B.P."/>
            <person name="Van De Peer Y."/>
            <person name="Bolton M.D."/>
        </authorList>
    </citation>
    <scope>NUCLEOTIDE SEQUENCE [LARGE SCALE GENOMIC DNA]</scope>
    <source>
        <strain evidence="2 4">09-40</strain>
    </source>
</reference>
<gene>
    <name evidence="2" type="ORF">CB0940_11917</name>
    <name evidence="3" type="ORF">RHO25_008923</name>
</gene>
<feature type="compositionally biased region" description="Low complexity" evidence="1">
    <location>
        <begin position="45"/>
        <end position="54"/>
    </location>
</feature>
<accession>A0A2G5IF00</accession>
<feature type="region of interest" description="Disordered" evidence="1">
    <location>
        <begin position="412"/>
        <end position="631"/>
    </location>
</feature>
<feature type="compositionally biased region" description="Basic and acidic residues" evidence="1">
    <location>
        <begin position="417"/>
        <end position="432"/>
    </location>
</feature>
<dbReference type="Proteomes" id="UP000230605">
    <property type="component" value="Chromosome 10"/>
</dbReference>
<evidence type="ECO:0000313" key="4">
    <source>
        <dbReference type="Proteomes" id="UP000230605"/>
    </source>
</evidence>
<evidence type="ECO:0000313" key="5">
    <source>
        <dbReference type="Proteomes" id="UP001302367"/>
    </source>
</evidence>
<evidence type="ECO:0000256" key="1">
    <source>
        <dbReference type="SAM" id="MobiDB-lite"/>
    </source>
</evidence>
<feature type="compositionally biased region" description="Low complexity" evidence="1">
    <location>
        <begin position="518"/>
        <end position="532"/>
    </location>
</feature>
<feature type="compositionally biased region" description="Basic and acidic residues" evidence="1">
    <location>
        <begin position="535"/>
        <end position="544"/>
    </location>
</feature>
<dbReference type="EMBL" id="LKMD01000099">
    <property type="protein sequence ID" value="PIB03043.1"/>
    <property type="molecule type" value="Genomic_DNA"/>
</dbReference>
<reference evidence="3 5" key="2">
    <citation type="submission" date="2023-09" db="EMBL/GenBank/DDBJ databases">
        <title>Complete-Gapless Cercospora beticola genome.</title>
        <authorList>
            <person name="Wyatt N.A."/>
            <person name="Spanner R.E."/>
            <person name="Bolton M.D."/>
        </authorList>
    </citation>
    <scope>NUCLEOTIDE SEQUENCE [LARGE SCALE GENOMIC DNA]</scope>
    <source>
        <strain evidence="3">Cb09-40</strain>
    </source>
</reference>
<proteinExistence type="predicted"/>
<organism evidence="2 4">
    <name type="scientific">Cercospora beticola</name>
    <name type="common">Sugarbeet leaf spot fungus</name>
    <dbReference type="NCBI Taxonomy" id="122368"/>
    <lineage>
        <taxon>Eukaryota</taxon>
        <taxon>Fungi</taxon>
        <taxon>Dikarya</taxon>
        <taxon>Ascomycota</taxon>
        <taxon>Pezizomycotina</taxon>
        <taxon>Dothideomycetes</taxon>
        <taxon>Dothideomycetidae</taxon>
        <taxon>Mycosphaerellales</taxon>
        <taxon>Mycosphaerellaceae</taxon>
        <taxon>Cercospora</taxon>
    </lineage>
</organism>
<protein>
    <submittedName>
        <fullName evidence="2">Uncharacterized protein</fullName>
    </submittedName>
</protein>
<dbReference type="EMBL" id="CP134188">
    <property type="protein sequence ID" value="WPB04278.1"/>
    <property type="molecule type" value="Genomic_DNA"/>
</dbReference>
<sequence>MASNLQQSHATDMADHELPFPGISAVVMSVPQAGKSLSTNLSTLSLSSQTRSTTGAAPKKHLRSDEDARKSLSELFPTPKYFSEPEYFNGEALPRSSFMNKKYHSSNFATLPQRRRPSEAIDPSQENLSRTDLIKLGRSEALRILPEEYAAKYMLRHENFTIGGKVVNKGGYLFTEADFEGMQAEAMQRKGMQHSSSKRPLRDLDLRFSAIEGMTHFGACFVTNGINYPLSSREEKDAVLQIFDQQVSRDKNALSKAFAIKPQNGISPTQATDLLRHKVQRLLRDRVLTICDNTVVPCTEDDEPLVGEQNRYTRRALKEVFRLLTDENDGWLADDPLEQQLDPFRWTRSIVTIETKAGSRDMVTLAIKRRSQMLPTKTTDIFGFGLTFAESYSELRRETKVSVACKEAITQLRAKKASKDADPVVDAEDQKIAPKVHTSEPALHTGHGGPQNDGPEKALDPSSNPAISKIAESYGPEKRKRRRPAENSEQFERTAQQAPPRKNNGALVRMRSEALPRAAASSADGTSSTSNARADGYDSSRRSNNDNAAPSRLVILRFSTSAATKFEDIVDRPTANKRQRLQTYPQQAASTEETAVNDTSTSQPANSESKPPQNQLKPQPEKGKGRRAKRK</sequence>
<feature type="region of interest" description="Disordered" evidence="1">
    <location>
        <begin position="45"/>
        <end position="67"/>
    </location>
</feature>
<dbReference type="Proteomes" id="UP001302367">
    <property type="component" value="Chromosome 5"/>
</dbReference>